<protein>
    <submittedName>
        <fullName evidence="6">Uncharacterized protein</fullName>
    </submittedName>
</protein>
<evidence type="ECO:0000256" key="1">
    <source>
        <dbReference type="ARBA" id="ARBA00004613"/>
    </source>
</evidence>
<name>A0A176WHG6_MARPO</name>
<dbReference type="AlphaFoldDB" id="A0A176WHG6"/>
<sequence>MTGVIFPMMDREWRMYASPSHQCQWNCWVWEHEDDRESHVHDTTVLPFMAWHPVRIPRRDSARKFAACAGSVSLSSQQQVDVTEKEKEESHEKHVIVDRMKERLVTESGAVDSGVVVKCCRSEKKMREFEPREFGLYCEELKAQEAHVAGHDGMTVTGKATQGEAQLIDIDRWQPFPVRVPSYKRTLGSAHSSPSRLGTEQAQEQEQEKDQDQDQVLGFPAGREPELRLGHSRKLISAAADPAGLVDTDPLILTYHNGPLLSGGTAPVYLILYGNWSATQREIVYDFVGSFDAHEVASPSVADWWSLMNGYRDSSNTPVTANMEIGGEVYDADYSFGATLKVIDIENLVLSTLTPKGKFPTNHHAVYLVLTSPDVQVEDFCKNQCASHFATKPLNATDGRHLIYTWVGNAVTQCPKKCIWPFAPSEFGPATKALIPPNGDEGVDGMIINIGIMLAGAATNPFNTGFYQGDAGAPLEAATACAGIFGEGAYPGEPGSLLVDQSTGGSYNAHGINGRKFLLPALWNPQDLECTPPQLASRAV</sequence>
<comment type="similarity">
    <text evidence="4">Belongs to the EXORDIUM family.</text>
</comment>
<dbReference type="Proteomes" id="UP000077202">
    <property type="component" value="Unassembled WGS sequence"/>
</dbReference>
<dbReference type="InterPro" id="IPR006766">
    <property type="entry name" value="EXORDIUM-like"/>
</dbReference>
<dbReference type="PANTHER" id="PTHR31279:SF58">
    <property type="entry name" value="PROTEIN EXORDIUM-LIKE 2"/>
    <property type="match status" value="1"/>
</dbReference>
<keyword evidence="3" id="KW-0732">Signal</keyword>
<evidence type="ECO:0000256" key="3">
    <source>
        <dbReference type="ARBA" id="ARBA00022729"/>
    </source>
</evidence>
<accession>A0A176WHG6</accession>
<keyword evidence="2" id="KW-0964">Secreted</keyword>
<evidence type="ECO:0000313" key="7">
    <source>
        <dbReference type="Proteomes" id="UP000077202"/>
    </source>
</evidence>
<dbReference type="Pfam" id="PF04674">
    <property type="entry name" value="Phi_1"/>
    <property type="match status" value="1"/>
</dbReference>
<evidence type="ECO:0000256" key="2">
    <source>
        <dbReference type="ARBA" id="ARBA00022525"/>
    </source>
</evidence>
<feature type="region of interest" description="Disordered" evidence="5">
    <location>
        <begin position="185"/>
        <end position="217"/>
    </location>
</feature>
<keyword evidence="7" id="KW-1185">Reference proteome</keyword>
<organism evidence="6 7">
    <name type="scientific">Marchantia polymorpha subsp. ruderalis</name>
    <dbReference type="NCBI Taxonomy" id="1480154"/>
    <lineage>
        <taxon>Eukaryota</taxon>
        <taxon>Viridiplantae</taxon>
        <taxon>Streptophyta</taxon>
        <taxon>Embryophyta</taxon>
        <taxon>Marchantiophyta</taxon>
        <taxon>Marchantiopsida</taxon>
        <taxon>Marchantiidae</taxon>
        <taxon>Marchantiales</taxon>
        <taxon>Marchantiaceae</taxon>
        <taxon>Marchantia</taxon>
    </lineage>
</organism>
<dbReference type="GO" id="GO:0005576">
    <property type="term" value="C:extracellular region"/>
    <property type="evidence" value="ECO:0007669"/>
    <property type="project" value="UniProtKB-SubCell"/>
</dbReference>
<feature type="compositionally biased region" description="Polar residues" evidence="5">
    <location>
        <begin position="189"/>
        <end position="198"/>
    </location>
</feature>
<evidence type="ECO:0000256" key="4">
    <source>
        <dbReference type="ARBA" id="ARBA00023591"/>
    </source>
</evidence>
<reference evidence="6" key="1">
    <citation type="submission" date="2016-03" db="EMBL/GenBank/DDBJ databases">
        <title>Mechanisms controlling the formation of the plant cell surface in tip-growing cells are functionally conserved among land plants.</title>
        <authorList>
            <person name="Honkanen S."/>
            <person name="Jones V.A."/>
            <person name="Morieri G."/>
            <person name="Champion C."/>
            <person name="Hetherington A.J."/>
            <person name="Kelly S."/>
            <person name="Saint-Marcoux D."/>
            <person name="Proust H."/>
            <person name="Prescott H."/>
            <person name="Dolan L."/>
        </authorList>
    </citation>
    <scope>NUCLEOTIDE SEQUENCE [LARGE SCALE GENOMIC DNA]</scope>
    <source>
        <tissue evidence="6">Whole gametophyte</tissue>
    </source>
</reference>
<evidence type="ECO:0000313" key="6">
    <source>
        <dbReference type="EMBL" id="OAE32567.1"/>
    </source>
</evidence>
<dbReference type="PANTHER" id="PTHR31279">
    <property type="entry name" value="PROTEIN EXORDIUM-LIKE 5"/>
    <property type="match status" value="1"/>
</dbReference>
<evidence type="ECO:0000256" key="5">
    <source>
        <dbReference type="SAM" id="MobiDB-lite"/>
    </source>
</evidence>
<gene>
    <name evidence="6" type="ORF">AXG93_2374s1110</name>
</gene>
<dbReference type="EMBL" id="LVLJ01000784">
    <property type="protein sequence ID" value="OAE32567.1"/>
    <property type="molecule type" value="Genomic_DNA"/>
</dbReference>
<comment type="subcellular location">
    <subcellularLocation>
        <location evidence="1">Secreted</location>
    </subcellularLocation>
</comment>
<proteinExistence type="inferred from homology"/>
<comment type="caution">
    <text evidence="6">The sequence shown here is derived from an EMBL/GenBank/DDBJ whole genome shotgun (WGS) entry which is preliminary data.</text>
</comment>